<accession>A0A3D9SUY3</accession>
<dbReference type="AlphaFoldDB" id="A0A3D9SUY3"/>
<evidence type="ECO:0000313" key="3">
    <source>
        <dbReference type="Proteomes" id="UP000256661"/>
    </source>
</evidence>
<evidence type="ECO:0000313" key="2">
    <source>
        <dbReference type="EMBL" id="REE96374.1"/>
    </source>
</evidence>
<keyword evidence="1" id="KW-1133">Transmembrane helix</keyword>
<dbReference type="RefSeq" id="WP_116022026.1">
    <property type="nucleotide sequence ID" value="NZ_QTTT01000001.1"/>
</dbReference>
<protein>
    <submittedName>
        <fullName evidence="2">Uncharacterized protein DUF2530</fullName>
    </submittedName>
</protein>
<keyword evidence="3" id="KW-1185">Reference proteome</keyword>
<comment type="caution">
    <text evidence="2">The sequence shown here is derived from an EMBL/GenBank/DDBJ whole genome shotgun (WGS) entry which is preliminary data.</text>
</comment>
<evidence type="ECO:0000256" key="1">
    <source>
        <dbReference type="SAM" id="Phobius"/>
    </source>
</evidence>
<feature type="transmembrane region" description="Helical" evidence="1">
    <location>
        <begin position="45"/>
        <end position="64"/>
    </location>
</feature>
<feature type="transmembrane region" description="Helical" evidence="1">
    <location>
        <begin position="20"/>
        <end position="39"/>
    </location>
</feature>
<dbReference type="OrthoDB" id="3541062at2"/>
<reference evidence="2 3" key="1">
    <citation type="submission" date="2018-08" db="EMBL/GenBank/DDBJ databases">
        <title>Sequencing the genomes of 1000 actinobacteria strains.</title>
        <authorList>
            <person name="Klenk H.-P."/>
        </authorList>
    </citation>
    <scope>NUCLEOTIDE SEQUENCE [LARGE SCALE GENOMIC DNA]</scope>
    <source>
        <strain evidence="2 3">DSM 43927</strain>
    </source>
</reference>
<gene>
    <name evidence="2" type="ORF">DFJ69_1804</name>
</gene>
<dbReference type="Pfam" id="PF10745">
    <property type="entry name" value="DUF2530"/>
    <property type="match status" value="1"/>
</dbReference>
<proteinExistence type="predicted"/>
<keyword evidence="1" id="KW-0812">Transmembrane</keyword>
<keyword evidence="1" id="KW-0472">Membrane</keyword>
<name>A0A3D9SUY3_9ACTN</name>
<organism evidence="2 3">
    <name type="scientific">Thermomonospora umbrina</name>
    <dbReference type="NCBI Taxonomy" id="111806"/>
    <lineage>
        <taxon>Bacteria</taxon>
        <taxon>Bacillati</taxon>
        <taxon>Actinomycetota</taxon>
        <taxon>Actinomycetes</taxon>
        <taxon>Streptosporangiales</taxon>
        <taxon>Thermomonosporaceae</taxon>
        <taxon>Thermomonospora</taxon>
    </lineage>
</organism>
<dbReference type="EMBL" id="QTTT01000001">
    <property type="protein sequence ID" value="REE96374.1"/>
    <property type="molecule type" value="Genomic_DNA"/>
</dbReference>
<dbReference type="Proteomes" id="UP000256661">
    <property type="component" value="Unassembled WGS sequence"/>
</dbReference>
<dbReference type="InterPro" id="IPR019681">
    <property type="entry name" value="DUF2530"/>
</dbReference>
<sequence>MTRPRRPDPPPLRTDDRKIAAAGVLAWAVALAILLVVGLPEDRRWWLWVCAVGIAIGSFGYWYLPRLHRGRSTAPDETEKALPPT</sequence>